<dbReference type="VEuPathDB" id="FungiDB:RhiirFUN_012194"/>
<proteinExistence type="predicted"/>
<sequence length="238" mass="27571">MQKYRKVRPREKSRVCPKKFTRCQASKTNQANVLEAQCLDSSGPVNSPVTQYGARAPFINVALKEYSHLSLYNSDKHNDAYEFKNSDLCSRCEKKHNEGKVVGQCIKGSYYIKCRSSPCEEEIKIYKELDSAFNIPNVKLIKQTIQSAYNCTFPLIQKFVKNNAISINLTTDMWTDEWNLRDKTYPCTTYTLQLVMEKSLNSVKLLVLKNAGKTSKYFLQVFIDIFIKWNLTYYALMK</sequence>
<organism evidence="1">
    <name type="scientific">Rhizophagus irregularis (strain DAOM 181602 / DAOM 197198 / MUCL 43194)</name>
    <name type="common">Arbuscular mycorrhizal fungus</name>
    <name type="synonym">Glomus intraradices</name>
    <dbReference type="NCBI Taxonomy" id="747089"/>
    <lineage>
        <taxon>Eukaryota</taxon>
        <taxon>Fungi</taxon>
        <taxon>Fungi incertae sedis</taxon>
        <taxon>Mucoromycota</taxon>
        <taxon>Glomeromycotina</taxon>
        <taxon>Glomeromycetes</taxon>
        <taxon>Glomerales</taxon>
        <taxon>Glomeraceae</taxon>
        <taxon>Rhizophagus</taxon>
    </lineage>
</organism>
<evidence type="ECO:0000313" key="1">
    <source>
        <dbReference type="EMBL" id="ERZ98294.1"/>
    </source>
</evidence>
<protein>
    <submittedName>
        <fullName evidence="1">Uncharacterized protein</fullName>
    </submittedName>
</protein>
<name>U9SQU9_RHIID</name>
<reference evidence="1" key="1">
    <citation type="submission" date="2013-07" db="EMBL/GenBank/DDBJ databases">
        <title>The genome of an arbuscular mycorrhizal fungus provides insights into the evolution of the oldest plant symbiosis.</title>
        <authorList>
            <consortium name="DOE Joint Genome Institute"/>
            <person name="Tisserant E."/>
            <person name="Malbreil M."/>
            <person name="Kuo A."/>
            <person name="Kohler A."/>
            <person name="Symeonidi A."/>
            <person name="Balestrini R."/>
            <person name="Charron P."/>
            <person name="Duensing N."/>
            <person name="Frei-dit-Frey N."/>
            <person name="Gianinazzi-Pearson V."/>
            <person name="Gilbert B."/>
            <person name="Handa Y."/>
            <person name="Hijri M."/>
            <person name="Kaul R."/>
            <person name="Kawaguchi M."/>
            <person name="Krajinski F."/>
            <person name="Lammers P."/>
            <person name="Lapierre D."/>
            <person name="Masclaux F.G."/>
            <person name="Murat C."/>
            <person name="Morin E."/>
            <person name="Ndikumana S."/>
            <person name="Pagni M."/>
            <person name="Petitpierre D."/>
            <person name="Requena N."/>
            <person name="Rosikiewicz P."/>
            <person name="Riley R."/>
            <person name="Saito K."/>
            <person name="San Clemente H."/>
            <person name="Shapiro H."/>
            <person name="van Tuinen D."/>
            <person name="Becard G."/>
            <person name="Bonfante P."/>
            <person name="Paszkowski U."/>
            <person name="Shachar-Hill Y."/>
            <person name="Young J.P."/>
            <person name="Sanders I.R."/>
            <person name="Henrissat B."/>
            <person name="Rensing S.A."/>
            <person name="Grigoriev I.V."/>
            <person name="Corradi N."/>
            <person name="Roux C."/>
            <person name="Martin F."/>
        </authorList>
    </citation>
    <scope>NUCLEOTIDE SEQUENCE</scope>
    <source>
        <strain evidence="1">DAOM 197198</strain>
    </source>
</reference>
<dbReference type="EMBL" id="KI298886">
    <property type="protein sequence ID" value="ERZ98294.1"/>
    <property type="molecule type" value="Genomic_DNA"/>
</dbReference>
<accession>U9SQU9</accession>
<gene>
    <name evidence="1" type="ORF">GLOINDRAFT_88553</name>
</gene>
<dbReference type="HOGENOM" id="CLU_1166371_0_0_1"/>
<dbReference type="AlphaFoldDB" id="U9SQU9"/>